<proteinExistence type="predicted"/>
<dbReference type="Gene3D" id="1.10.357.10">
    <property type="entry name" value="Tetracycline Repressor, domain 2"/>
    <property type="match status" value="1"/>
</dbReference>
<organism evidence="5 6">
    <name type="scientific">Sphingomonas arantia</name>
    <dbReference type="NCBI Taxonomy" id="1460676"/>
    <lineage>
        <taxon>Bacteria</taxon>
        <taxon>Pseudomonadati</taxon>
        <taxon>Pseudomonadota</taxon>
        <taxon>Alphaproteobacteria</taxon>
        <taxon>Sphingomonadales</taxon>
        <taxon>Sphingomonadaceae</taxon>
        <taxon>Sphingomonas</taxon>
    </lineage>
</organism>
<dbReference type="InterPro" id="IPR001647">
    <property type="entry name" value="HTH_TetR"/>
</dbReference>
<dbReference type="InterPro" id="IPR009057">
    <property type="entry name" value="Homeodomain-like_sf"/>
</dbReference>
<gene>
    <name evidence="5" type="ORF">ACFSGX_16040</name>
</gene>
<reference evidence="6" key="1">
    <citation type="journal article" date="2019" name="Int. J. Syst. Evol. Microbiol.">
        <title>The Global Catalogue of Microorganisms (GCM) 10K type strain sequencing project: providing services to taxonomists for standard genome sequencing and annotation.</title>
        <authorList>
            <consortium name="The Broad Institute Genomics Platform"/>
            <consortium name="The Broad Institute Genome Sequencing Center for Infectious Disease"/>
            <person name="Wu L."/>
            <person name="Ma J."/>
        </authorList>
    </citation>
    <scope>NUCLEOTIDE SEQUENCE [LARGE SCALE GENOMIC DNA]</scope>
    <source>
        <strain evidence="6">CGMCC 1.12702</strain>
    </source>
</reference>
<evidence type="ECO:0000256" key="2">
    <source>
        <dbReference type="PROSITE-ProRule" id="PRU00335"/>
    </source>
</evidence>
<protein>
    <submittedName>
        <fullName evidence="5">TetR/AcrR family transcriptional regulator</fullName>
    </submittedName>
</protein>
<dbReference type="SUPFAM" id="SSF46689">
    <property type="entry name" value="Homeodomain-like"/>
    <property type="match status" value="1"/>
</dbReference>
<dbReference type="InterPro" id="IPR050109">
    <property type="entry name" value="HTH-type_TetR-like_transc_reg"/>
</dbReference>
<accession>A0ABW4U4U0</accession>
<evidence type="ECO:0000256" key="1">
    <source>
        <dbReference type="ARBA" id="ARBA00023125"/>
    </source>
</evidence>
<sequence length="223" mass="25514">MVSSELAEAGDGPETPKPRRKNMRSEDREKHILEGAVRFFAENGFEGQTRELATRLGISHAVIYRHFESKEALIERVYEHVFTSRWRSEWNSLITDRSLSVEARLLRFYREYVDSVFEYEWVRIFVSSGLKSYSLPTRYLTIVRDRLVLPAIGELRHELGLPAQSPSEVEEELFWGLHGGVFYVAIRKFVYGTAVPDDIAGTVARTVRASLAGIRVQFADADA</sequence>
<dbReference type="PRINTS" id="PR00455">
    <property type="entry name" value="HTHTETR"/>
</dbReference>
<feature type="domain" description="HTH tetR-type" evidence="4">
    <location>
        <begin position="26"/>
        <end position="85"/>
    </location>
</feature>
<keyword evidence="1 2" id="KW-0238">DNA-binding</keyword>
<keyword evidence="6" id="KW-1185">Reference proteome</keyword>
<evidence type="ECO:0000313" key="6">
    <source>
        <dbReference type="Proteomes" id="UP001597400"/>
    </source>
</evidence>
<dbReference type="Proteomes" id="UP001597400">
    <property type="component" value="Unassembled WGS sequence"/>
</dbReference>
<comment type="caution">
    <text evidence="5">The sequence shown here is derived from an EMBL/GenBank/DDBJ whole genome shotgun (WGS) entry which is preliminary data.</text>
</comment>
<dbReference type="PROSITE" id="PS50977">
    <property type="entry name" value="HTH_TETR_2"/>
    <property type="match status" value="1"/>
</dbReference>
<dbReference type="PANTHER" id="PTHR30055:SF181">
    <property type="entry name" value="BLR6905 PROTEIN"/>
    <property type="match status" value="1"/>
</dbReference>
<evidence type="ECO:0000259" key="4">
    <source>
        <dbReference type="PROSITE" id="PS50977"/>
    </source>
</evidence>
<evidence type="ECO:0000313" key="5">
    <source>
        <dbReference type="EMBL" id="MFD1952286.1"/>
    </source>
</evidence>
<dbReference type="EMBL" id="JBHUGS010000005">
    <property type="protein sequence ID" value="MFD1952286.1"/>
    <property type="molecule type" value="Genomic_DNA"/>
</dbReference>
<feature type="DNA-binding region" description="H-T-H motif" evidence="2">
    <location>
        <begin position="48"/>
        <end position="67"/>
    </location>
</feature>
<feature type="region of interest" description="Disordered" evidence="3">
    <location>
        <begin position="1"/>
        <end position="27"/>
    </location>
</feature>
<name>A0ABW4U4U0_9SPHN</name>
<dbReference type="Pfam" id="PF00440">
    <property type="entry name" value="TetR_N"/>
    <property type="match status" value="1"/>
</dbReference>
<evidence type="ECO:0000256" key="3">
    <source>
        <dbReference type="SAM" id="MobiDB-lite"/>
    </source>
</evidence>
<dbReference type="PANTHER" id="PTHR30055">
    <property type="entry name" value="HTH-TYPE TRANSCRIPTIONAL REGULATOR RUTR"/>
    <property type="match status" value="1"/>
</dbReference>
<dbReference type="RefSeq" id="WP_380931335.1">
    <property type="nucleotide sequence ID" value="NZ_JBHUGS010000005.1"/>
</dbReference>